<evidence type="ECO:0000259" key="7">
    <source>
        <dbReference type="PROSITE" id="PS51194"/>
    </source>
</evidence>
<evidence type="ECO:0000256" key="3">
    <source>
        <dbReference type="ARBA" id="ARBA00022806"/>
    </source>
</evidence>
<dbReference type="Gene3D" id="3.40.50.300">
    <property type="entry name" value="P-loop containing nucleotide triphosphate hydrolases"/>
    <property type="match status" value="2"/>
</dbReference>
<evidence type="ECO:0000313" key="8">
    <source>
        <dbReference type="EMBL" id="KAF5827267.1"/>
    </source>
</evidence>
<protein>
    <submittedName>
        <fullName evidence="8">P-loop containing nucleoside triphosphate hydrolase protein</fullName>
    </submittedName>
</protein>
<evidence type="ECO:0000256" key="2">
    <source>
        <dbReference type="ARBA" id="ARBA00022801"/>
    </source>
</evidence>
<dbReference type="InterPro" id="IPR014001">
    <property type="entry name" value="Helicase_ATP-bd"/>
</dbReference>
<evidence type="ECO:0000313" key="9">
    <source>
        <dbReference type="Proteomes" id="UP000815325"/>
    </source>
</evidence>
<feature type="region of interest" description="Disordered" evidence="5">
    <location>
        <begin position="239"/>
        <end position="293"/>
    </location>
</feature>
<keyword evidence="3" id="KW-0347">Helicase</keyword>
<keyword evidence="2 8" id="KW-0378">Hydrolase</keyword>
<evidence type="ECO:0000256" key="1">
    <source>
        <dbReference type="ARBA" id="ARBA00022741"/>
    </source>
</evidence>
<dbReference type="Pfam" id="PF00270">
    <property type="entry name" value="DEAD"/>
    <property type="match status" value="1"/>
</dbReference>
<evidence type="ECO:0000259" key="6">
    <source>
        <dbReference type="PROSITE" id="PS51192"/>
    </source>
</evidence>
<keyword evidence="1" id="KW-0547">Nucleotide-binding</keyword>
<dbReference type="CDD" id="cd18791">
    <property type="entry name" value="SF2_C_RHA"/>
    <property type="match status" value="1"/>
</dbReference>
<evidence type="ECO:0000256" key="5">
    <source>
        <dbReference type="SAM" id="MobiDB-lite"/>
    </source>
</evidence>
<dbReference type="EMBL" id="MU070545">
    <property type="protein sequence ID" value="KAF5827267.1"/>
    <property type="molecule type" value="Genomic_DNA"/>
</dbReference>
<evidence type="ECO:0000256" key="4">
    <source>
        <dbReference type="ARBA" id="ARBA00022840"/>
    </source>
</evidence>
<organism evidence="8 9">
    <name type="scientific">Dunaliella salina</name>
    <name type="common">Green alga</name>
    <name type="synonym">Protococcus salinus</name>
    <dbReference type="NCBI Taxonomy" id="3046"/>
    <lineage>
        <taxon>Eukaryota</taxon>
        <taxon>Viridiplantae</taxon>
        <taxon>Chlorophyta</taxon>
        <taxon>core chlorophytes</taxon>
        <taxon>Chlorophyceae</taxon>
        <taxon>CS clade</taxon>
        <taxon>Chlamydomonadales</taxon>
        <taxon>Dunaliellaceae</taxon>
        <taxon>Dunaliella</taxon>
    </lineage>
</organism>
<dbReference type="SUPFAM" id="SSF52540">
    <property type="entry name" value="P-loop containing nucleoside triphosphate hydrolases"/>
    <property type="match status" value="1"/>
</dbReference>
<accession>A0ABQ7FY14</accession>
<dbReference type="InterPro" id="IPR027417">
    <property type="entry name" value="P-loop_NTPase"/>
</dbReference>
<dbReference type="InterPro" id="IPR011545">
    <property type="entry name" value="DEAD/DEAH_box_helicase_dom"/>
</dbReference>
<name>A0ABQ7FY14_DUNSA</name>
<reference evidence="8" key="1">
    <citation type="submission" date="2017-08" db="EMBL/GenBank/DDBJ databases">
        <authorList>
            <person name="Polle J.E."/>
            <person name="Barry K."/>
            <person name="Cushman J."/>
            <person name="Schmutz J."/>
            <person name="Tran D."/>
            <person name="Hathwaick L.T."/>
            <person name="Yim W.C."/>
            <person name="Jenkins J."/>
            <person name="Mckie-Krisberg Z.M."/>
            <person name="Prochnik S."/>
            <person name="Lindquist E."/>
            <person name="Dockter R.B."/>
            <person name="Adam C."/>
            <person name="Molina H."/>
            <person name="Bunkerborg J."/>
            <person name="Jin E."/>
            <person name="Buchheim M."/>
            <person name="Magnuson J."/>
        </authorList>
    </citation>
    <scope>NUCLEOTIDE SEQUENCE</scope>
    <source>
        <strain evidence="8">CCAP 19/18</strain>
    </source>
</reference>
<dbReference type="GO" id="GO:0016787">
    <property type="term" value="F:hydrolase activity"/>
    <property type="evidence" value="ECO:0007669"/>
    <property type="project" value="UniProtKB-KW"/>
</dbReference>
<dbReference type="Pfam" id="PF00271">
    <property type="entry name" value="Helicase_C"/>
    <property type="match status" value="1"/>
</dbReference>
<proteinExistence type="predicted"/>
<dbReference type="SMART" id="SM00487">
    <property type="entry name" value="DEXDc"/>
    <property type="match status" value="1"/>
</dbReference>
<dbReference type="PANTHER" id="PTHR18934:SF221">
    <property type="entry name" value="ATP-DEPENDENT RNA HELICASE DHX34-RELATED"/>
    <property type="match status" value="1"/>
</dbReference>
<dbReference type="PANTHER" id="PTHR18934">
    <property type="entry name" value="ATP-DEPENDENT RNA HELICASE"/>
    <property type="match status" value="1"/>
</dbReference>
<keyword evidence="9" id="KW-1185">Reference proteome</keyword>
<sequence>MHLSRKGCPQAHEPSHCHIPQVVEEYRASMPWFEDFYQRKALARLKKIQADRAQLPMAPYEQLIVETVRANQAVVIAGDTGCGKSTQVPQFLINAGFMKCVCTQPRRISAMSLARRVSYETLNVHGDQVAYKIRFASTMTGGSKVVFMTEGILLRLMSSDPLLTAYDVIIVDEVHERHLNTDFLLALLRATLVQRPELRVVLMSATINFEAYSYYFGGCPVIKVPGRLYPIELEYCPPPQSEEEERGRGKGRAKQQQAEMPTPAGPPAGDRRGALASRSGQRREEQQPNAIDPGPYLKLLQRIDSEIPVSQRGDLLIFVAGMADITALTSALRVYAAENRRWIILPLHSTLSVEEQDKVFDAAPEGVRKAIISTNIAETSITIEGVRFVADSGRAKEMMHDVASGGGSLQGNC</sequence>
<dbReference type="Proteomes" id="UP000815325">
    <property type="component" value="Unassembled WGS sequence"/>
</dbReference>
<gene>
    <name evidence="8" type="ORF">DUNSADRAFT_1053</name>
</gene>
<comment type="caution">
    <text evidence="8">The sequence shown here is derived from an EMBL/GenBank/DDBJ whole genome shotgun (WGS) entry which is preliminary data.</text>
</comment>
<dbReference type="PROSITE" id="PS51192">
    <property type="entry name" value="HELICASE_ATP_BIND_1"/>
    <property type="match status" value="1"/>
</dbReference>
<dbReference type="InterPro" id="IPR001650">
    <property type="entry name" value="Helicase_C-like"/>
</dbReference>
<feature type="domain" description="Helicase C-terminal" evidence="7">
    <location>
        <begin position="302"/>
        <end position="413"/>
    </location>
</feature>
<keyword evidence="4" id="KW-0067">ATP-binding</keyword>
<dbReference type="PROSITE" id="PS51194">
    <property type="entry name" value="HELICASE_CTER"/>
    <property type="match status" value="1"/>
</dbReference>
<feature type="domain" description="Helicase ATP-binding" evidence="6">
    <location>
        <begin position="65"/>
        <end position="225"/>
    </location>
</feature>